<dbReference type="Proteomes" id="UP000078543">
    <property type="component" value="Unassembled WGS sequence"/>
</dbReference>
<dbReference type="InterPro" id="IPR012337">
    <property type="entry name" value="RNaseH-like_sf"/>
</dbReference>
<reference evidence="2 3" key="1">
    <citation type="submission" date="2016-04" db="EMBL/GenBank/DDBJ databases">
        <title>Draft genome sequence of freshwater magnetotactic bacteria Magnetospirillum marisnigri SP-1 and Magnetospirillum moscoviense BB-1.</title>
        <authorList>
            <person name="Koziaeva V."/>
            <person name="Dziuba M.V."/>
            <person name="Ivanov T.M."/>
            <person name="Kuznetsov B."/>
            <person name="Grouzdev D.S."/>
        </authorList>
    </citation>
    <scope>NUCLEOTIDE SEQUENCE [LARGE SCALE GENOMIC DNA]</scope>
    <source>
        <strain evidence="2 3">BB-1</strain>
    </source>
</reference>
<sequence>MSEPARYVVYDLEYTSWPGSWERGWTGPGEHREIVQIGAVRVEAAFRELESLCLLVRPRINPTLSSYFVELTGISQAALDGEGVDVVDALEGLLRFAEPDLPLVANGGDALVIAENCRLAGIANRFLGRTHDVYPHLLAATGRTHLFSADLPKLFDLDPCGRGHDALADARAVAGALAKVRFPT</sequence>
<accession>A0A178MTD5</accession>
<dbReference type="Gene3D" id="3.30.420.10">
    <property type="entry name" value="Ribonuclease H-like superfamily/Ribonuclease H"/>
    <property type="match status" value="1"/>
</dbReference>
<dbReference type="Pfam" id="PF00929">
    <property type="entry name" value="RNase_T"/>
    <property type="match status" value="1"/>
</dbReference>
<dbReference type="OrthoDB" id="7362525at2"/>
<dbReference type="EMBL" id="LWQU01000126">
    <property type="protein sequence ID" value="OAN53069.1"/>
    <property type="molecule type" value="Genomic_DNA"/>
</dbReference>
<dbReference type="STRING" id="1437059.A6A05_09895"/>
<dbReference type="InterPro" id="IPR013520">
    <property type="entry name" value="Ribonucl_H"/>
</dbReference>
<dbReference type="GO" id="GO:0006259">
    <property type="term" value="P:DNA metabolic process"/>
    <property type="evidence" value="ECO:0007669"/>
    <property type="project" value="UniProtKB-ARBA"/>
</dbReference>
<gene>
    <name evidence="2" type="ORF">A6A05_09895</name>
</gene>
<proteinExistence type="predicted"/>
<evidence type="ECO:0000313" key="3">
    <source>
        <dbReference type="Proteomes" id="UP000078543"/>
    </source>
</evidence>
<dbReference type="RefSeq" id="WP_068498911.1">
    <property type="nucleotide sequence ID" value="NZ_LWQU01000126.1"/>
</dbReference>
<dbReference type="GO" id="GO:0000175">
    <property type="term" value="F:3'-5'-RNA exonuclease activity"/>
    <property type="evidence" value="ECO:0007669"/>
    <property type="project" value="InterPro"/>
</dbReference>
<dbReference type="InterPro" id="IPR047201">
    <property type="entry name" value="ERI-1_3'hExo-like"/>
</dbReference>
<evidence type="ECO:0000313" key="2">
    <source>
        <dbReference type="EMBL" id="OAN53069.1"/>
    </source>
</evidence>
<dbReference type="SUPFAM" id="SSF53098">
    <property type="entry name" value="Ribonuclease H-like"/>
    <property type="match status" value="1"/>
</dbReference>
<dbReference type="CDD" id="cd06133">
    <property type="entry name" value="ERI-1_3'hExo_like"/>
    <property type="match status" value="1"/>
</dbReference>
<name>A0A178MTD5_9PROT</name>
<evidence type="ECO:0000259" key="1">
    <source>
        <dbReference type="SMART" id="SM00479"/>
    </source>
</evidence>
<organism evidence="2 3">
    <name type="scientific">Magnetospirillum moscoviense</name>
    <dbReference type="NCBI Taxonomy" id="1437059"/>
    <lineage>
        <taxon>Bacteria</taxon>
        <taxon>Pseudomonadati</taxon>
        <taxon>Pseudomonadota</taxon>
        <taxon>Alphaproteobacteria</taxon>
        <taxon>Rhodospirillales</taxon>
        <taxon>Rhodospirillaceae</taxon>
        <taxon>Magnetospirillum</taxon>
    </lineage>
</organism>
<keyword evidence="3" id="KW-1185">Reference proteome</keyword>
<dbReference type="InterPro" id="IPR036397">
    <property type="entry name" value="RNaseH_sf"/>
</dbReference>
<feature type="domain" description="Exonuclease" evidence="1">
    <location>
        <begin position="6"/>
        <end position="183"/>
    </location>
</feature>
<protein>
    <recommendedName>
        <fullName evidence="1">Exonuclease domain-containing protein</fullName>
    </recommendedName>
</protein>
<dbReference type="SMART" id="SM00479">
    <property type="entry name" value="EXOIII"/>
    <property type="match status" value="1"/>
</dbReference>
<comment type="caution">
    <text evidence="2">The sequence shown here is derived from an EMBL/GenBank/DDBJ whole genome shotgun (WGS) entry which is preliminary data.</text>
</comment>
<dbReference type="GO" id="GO:0003676">
    <property type="term" value="F:nucleic acid binding"/>
    <property type="evidence" value="ECO:0007669"/>
    <property type="project" value="InterPro"/>
</dbReference>
<dbReference type="AlphaFoldDB" id="A0A178MTD5"/>